<dbReference type="EMBL" id="CAADFJ010000208">
    <property type="protein sequence ID" value="VFK04801.1"/>
    <property type="molecule type" value="Genomic_DNA"/>
</dbReference>
<evidence type="ECO:0000313" key="1">
    <source>
        <dbReference type="EMBL" id="VFK00926.1"/>
    </source>
</evidence>
<reference evidence="1" key="1">
    <citation type="submission" date="2019-02" db="EMBL/GenBank/DDBJ databases">
        <authorList>
            <person name="Gruber-Vodicka R. H."/>
            <person name="Seah K. B. B."/>
        </authorList>
    </citation>
    <scope>NUCLEOTIDE SEQUENCE</scope>
    <source>
        <strain evidence="3">BECK_SA2B12</strain>
        <strain evidence="1">BECK_SA2B15</strain>
        <strain evidence="2">BECK_SA2B20</strain>
    </source>
</reference>
<accession>A0A450V839</accession>
<name>A0A450V839_9GAMM</name>
<gene>
    <name evidence="1" type="ORF">BECKH772A_GA0070896_102074</name>
    <name evidence="2" type="ORF">BECKH772B_GA0070898_102124</name>
    <name evidence="3" type="ORF">BECKH772C_GA0070978_102084</name>
</gene>
<dbReference type="AlphaFoldDB" id="A0A450V839"/>
<proteinExistence type="predicted"/>
<protein>
    <submittedName>
        <fullName evidence="1">Uncharacterized protein</fullName>
    </submittedName>
</protein>
<evidence type="ECO:0000313" key="2">
    <source>
        <dbReference type="EMBL" id="VFK00957.1"/>
    </source>
</evidence>
<dbReference type="EMBL" id="CAADFG010000207">
    <property type="protein sequence ID" value="VFK00926.1"/>
    <property type="molecule type" value="Genomic_DNA"/>
</dbReference>
<evidence type="ECO:0000313" key="3">
    <source>
        <dbReference type="EMBL" id="VFK04801.1"/>
    </source>
</evidence>
<dbReference type="EMBL" id="CAADFI010000212">
    <property type="protein sequence ID" value="VFK00957.1"/>
    <property type="molecule type" value="Genomic_DNA"/>
</dbReference>
<organism evidence="1">
    <name type="scientific">Candidatus Kentrum eta</name>
    <dbReference type="NCBI Taxonomy" id="2126337"/>
    <lineage>
        <taxon>Bacteria</taxon>
        <taxon>Pseudomonadati</taxon>
        <taxon>Pseudomonadota</taxon>
        <taxon>Gammaproteobacteria</taxon>
        <taxon>Candidatus Kentrum</taxon>
    </lineage>
</organism>
<sequence length="102" mass="11393">MPRLIFAEEGARKHCRIILEQADREEPLQRRAGVPNPVNCNLLNRLGTYRDGVLAFALKVGSFSRITKLNGTYAHPRLNSKSAGVFVPSGMLVSTFISRWLP</sequence>